<dbReference type="GO" id="GO:0004823">
    <property type="term" value="F:leucine-tRNA ligase activity"/>
    <property type="evidence" value="ECO:0007669"/>
    <property type="project" value="UniProtKB-UniRule"/>
</dbReference>
<reference evidence="14 15" key="1">
    <citation type="journal article" date="2016" name="Nat. Commun.">
        <title>Thousands of microbial genomes shed light on interconnected biogeochemical processes in an aquifer system.</title>
        <authorList>
            <person name="Anantharaman K."/>
            <person name="Brown C.T."/>
            <person name="Hug L.A."/>
            <person name="Sharon I."/>
            <person name="Castelle C.J."/>
            <person name="Probst A.J."/>
            <person name="Thomas B.C."/>
            <person name="Singh A."/>
            <person name="Wilkins M.J."/>
            <person name="Karaoz U."/>
            <person name="Brodie E.L."/>
            <person name="Williams K.H."/>
            <person name="Hubbard S.S."/>
            <person name="Banfield J.F."/>
        </authorList>
    </citation>
    <scope>NUCLEOTIDE SEQUENCE [LARGE SCALE GENOMIC DNA]</scope>
</reference>
<feature type="short sequence motif" description="'KMSKS' region" evidence="9">
    <location>
        <begin position="643"/>
        <end position="647"/>
    </location>
</feature>
<evidence type="ECO:0000256" key="8">
    <source>
        <dbReference type="ARBA" id="ARBA00047469"/>
    </source>
</evidence>
<dbReference type="GO" id="GO:0002161">
    <property type="term" value="F:aminoacyl-tRNA deacylase activity"/>
    <property type="evidence" value="ECO:0007669"/>
    <property type="project" value="InterPro"/>
</dbReference>
<evidence type="ECO:0000256" key="2">
    <source>
        <dbReference type="ARBA" id="ARBA00022490"/>
    </source>
</evidence>
<evidence type="ECO:0000313" key="14">
    <source>
        <dbReference type="EMBL" id="OGM19244.1"/>
    </source>
</evidence>
<evidence type="ECO:0000256" key="9">
    <source>
        <dbReference type="HAMAP-Rule" id="MF_00049"/>
    </source>
</evidence>
<evidence type="ECO:0000259" key="11">
    <source>
        <dbReference type="Pfam" id="PF00133"/>
    </source>
</evidence>
<evidence type="ECO:0000256" key="7">
    <source>
        <dbReference type="ARBA" id="ARBA00023146"/>
    </source>
</evidence>
<comment type="catalytic activity">
    <reaction evidence="8 9">
        <text>tRNA(Leu) + L-leucine + ATP = L-leucyl-tRNA(Leu) + AMP + diphosphate</text>
        <dbReference type="Rhea" id="RHEA:11688"/>
        <dbReference type="Rhea" id="RHEA-COMP:9613"/>
        <dbReference type="Rhea" id="RHEA-COMP:9622"/>
        <dbReference type="ChEBI" id="CHEBI:30616"/>
        <dbReference type="ChEBI" id="CHEBI:33019"/>
        <dbReference type="ChEBI" id="CHEBI:57427"/>
        <dbReference type="ChEBI" id="CHEBI:78442"/>
        <dbReference type="ChEBI" id="CHEBI:78494"/>
        <dbReference type="ChEBI" id="CHEBI:456215"/>
        <dbReference type="EC" id="6.1.1.4"/>
    </reaction>
</comment>
<evidence type="ECO:0000259" key="13">
    <source>
        <dbReference type="Pfam" id="PF13603"/>
    </source>
</evidence>
<keyword evidence="4 9" id="KW-0547">Nucleotide-binding</keyword>
<evidence type="ECO:0000256" key="5">
    <source>
        <dbReference type="ARBA" id="ARBA00022840"/>
    </source>
</evidence>
<dbReference type="Pfam" id="PF00133">
    <property type="entry name" value="tRNA-synt_1"/>
    <property type="match status" value="3"/>
</dbReference>
<evidence type="ECO:0000256" key="10">
    <source>
        <dbReference type="RuleBase" id="RU363035"/>
    </source>
</evidence>
<evidence type="ECO:0000256" key="4">
    <source>
        <dbReference type="ARBA" id="ARBA00022741"/>
    </source>
</evidence>
<dbReference type="GO" id="GO:0005524">
    <property type="term" value="F:ATP binding"/>
    <property type="evidence" value="ECO:0007669"/>
    <property type="project" value="UniProtKB-UniRule"/>
</dbReference>
<dbReference type="InterPro" id="IPR014729">
    <property type="entry name" value="Rossmann-like_a/b/a_fold"/>
</dbReference>
<feature type="binding site" evidence="9">
    <location>
        <position position="646"/>
    </location>
    <ligand>
        <name>ATP</name>
        <dbReference type="ChEBI" id="CHEBI:30616"/>
    </ligand>
</feature>
<dbReference type="CDD" id="cd07958">
    <property type="entry name" value="Anticodon_Ia_Leu_BEm"/>
    <property type="match status" value="1"/>
</dbReference>
<dbReference type="Gene3D" id="3.10.20.590">
    <property type="match status" value="1"/>
</dbReference>
<dbReference type="Gene3D" id="3.40.50.620">
    <property type="entry name" value="HUPs"/>
    <property type="match status" value="2"/>
</dbReference>
<dbReference type="HAMAP" id="MF_00049_B">
    <property type="entry name" value="Leu_tRNA_synth_B"/>
    <property type="match status" value="1"/>
</dbReference>
<evidence type="ECO:0000256" key="1">
    <source>
        <dbReference type="ARBA" id="ARBA00005594"/>
    </source>
</evidence>
<dbReference type="InterPro" id="IPR002302">
    <property type="entry name" value="Leu-tRNA-ligase"/>
</dbReference>
<dbReference type="PANTHER" id="PTHR43740">
    <property type="entry name" value="LEUCYL-TRNA SYNTHETASE"/>
    <property type="match status" value="1"/>
</dbReference>
<comment type="caution">
    <text evidence="14">The sequence shown here is derived from an EMBL/GenBank/DDBJ whole genome shotgun (WGS) entry which is preliminary data.</text>
</comment>
<comment type="subcellular location">
    <subcellularLocation>
        <location evidence="9">Cytoplasm</location>
    </subcellularLocation>
</comment>
<feature type="domain" description="Aminoacyl-tRNA synthetase class Ia" evidence="11">
    <location>
        <begin position="548"/>
        <end position="671"/>
    </location>
</feature>
<dbReference type="Pfam" id="PF13603">
    <property type="entry name" value="tRNA-synt_1_2"/>
    <property type="match status" value="1"/>
</dbReference>
<keyword evidence="6 9" id="KW-0648">Protein biosynthesis</keyword>
<dbReference type="PRINTS" id="PR00985">
    <property type="entry name" value="TRNASYNTHLEU"/>
</dbReference>
<gene>
    <name evidence="9" type="primary">leuS</name>
    <name evidence="14" type="ORF">A2685_01230</name>
</gene>
<dbReference type="PROSITE" id="PS00178">
    <property type="entry name" value="AA_TRNA_LIGASE_I"/>
    <property type="match status" value="1"/>
</dbReference>
<dbReference type="InterPro" id="IPR009008">
    <property type="entry name" value="Val/Leu/Ile-tRNA-synth_edit"/>
</dbReference>
<dbReference type="SUPFAM" id="SSF52374">
    <property type="entry name" value="Nucleotidylyl transferase"/>
    <property type="match status" value="1"/>
</dbReference>
<dbReference type="Pfam" id="PF08264">
    <property type="entry name" value="Anticodon_1"/>
    <property type="match status" value="1"/>
</dbReference>
<accession>A0A1F7XW33</accession>
<feature type="domain" description="Aminoacyl-tRNA synthetase class Ia" evidence="11">
    <location>
        <begin position="436"/>
        <end position="468"/>
    </location>
</feature>
<dbReference type="GO" id="GO:0006429">
    <property type="term" value="P:leucyl-tRNA aminoacylation"/>
    <property type="evidence" value="ECO:0007669"/>
    <property type="project" value="UniProtKB-UniRule"/>
</dbReference>
<keyword evidence="3 9" id="KW-0436">Ligase</keyword>
<sequence length="929" mass="107559">MKNSNNSKKYNHREIEKKWQEIWLNEKTYSPDLKKAKKPFYNLWMFPYPSAEGLHAGHAYASTGSDVFGRYTRMAGFNLFQPMVGYDSFGIHAENYAIKIGQHPMEMLDRVTKNYGEQMKTLGHGYDWTKSVTTSNPNYYKWTQWIFLQMFKSGLAYRKTTDVNYCPSCKTVLADEQVMSPAQAGKEAKDAQGKPIESVEGLLVCERCGTVVEKKELEQWFFRITDYADRLLEGHKKIDWSERVTIAQKNWIGKKEGVLIYHKVDGLDINLTAFSAYPAWLFADTFLVIAPEHPLVNDLIKGTKYHSEVLKFVENFKTNKDSQGGKLDEKEGIFTGRYVIDPFSGNRMPVWLANFALMSFGTGIIRCSAHDPRDFDFATKYNIPLKEVVDRIDPKTPINAHENRGELKDSGKFTGKNITPESIKDIVDWIVKEKIGEKNINYHLRDWLISRQRYWGTPIPMIFCQNCANEGRSWFNTEVAKNFPKIGNWKLRIGDSADWLAAGWWPEENLPVELPNISDYQPKGEGSGPLANHPEFYEVTCPECGSTARRETDVSDTFLDSSWYFLRYPSVGSESANSMPFDPAITKKWLPVSLYFGGAEHSVLHLMYARFVTMVLFDLKQISFEEPFPRFFAHGLMIKDGAKMSKSRGNVVNPDEYIEKYGADTLRLYLMFMGPMDGYPDFRDTGIEGMRRFIDRIWYLFAEHKDVVVNKENDAKDILVKMHQTIKKVTEDIQNFRYNTAISAVMEYVNLLRDKASEYQISNIKYQNDKVKFKYNKTGRHALSTNNEFRCAEWDEALKTLCLLLAPFAPHMTEEIYQQYFAGNPKSKIKKPNQITNHRSQVTKRSFNSIHLQTWPNYNPELVKEDTLTIAVQVNGKLRGTIEVESQRLEDRDWIIDKANENEKVRKWIERKEIRKEIFVPGKLVNFVV</sequence>
<keyword evidence="2 9" id="KW-0963">Cytoplasm</keyword>
<feature type="domain" description="Leucyl-tRNA synthetase editing" evidence="13">
    <location>
        <begin position="249"/>
        <end position="429"/>
    </location>
</feature>
<dbReference type="InterPro" id="IPR002300">
    <property type="entry name" value="aa-tRNA-synth_Ia"/>
</dbReference>
<organism evidence="14 15">
    <name type="scientific">Candidatus Woesebacteria bacterium RIFCSPHIGHO2_01_FULL_37_10</name>
    <dbReference type="NCBI Taxonomy" id="1802489"/>
    <lineage>
        <taxon>Bacteria</taxon>
        <taxon>Candidatus Woeseibacteriota</taxon>
    </lineage>
</organism>
<dbReference type="SUPFAM" id="SSF50677">
    <property type="entry name" value="ValRS/IleRS/LeuRS editing domain"/>
    <property type="match status" value="1"/>
</dbReference>
<evidence type="ECO:0000259" key="12">
    <source>
        <dbReference type="Pfam" id="PF08264"/>
    </source>
</evidence>
<comment type="similarity">
    <text evidence="1 9 10">Belongs to the class-I aminoacyl-tRNA synthetase family.</text>
</comment>
<dbReference type="Proteomes" id="UP000178446">
    <property type="component" value="Unassembled WGS sequence"/>
</dbReference>
<dbReference type="AlphaFoldDB" id="A0A1F7XW33"/>
<dbReference type="FunFam" id="1.10.730.10:FF:000002">
    <property type="entry name" value="Leucine--tRNA ligase"/>
    <property type="match status" value="1"/>
</dbReference>
<keyword evidence="7 9" id="KW-0030">Aminoacyl-tRNA synthetase</keyword>
<keyword evidence="5 9" id="KW-0067">ATP-binding</keyword>
<dbReference type="Gene3D" id="1.10.730.10">
    <property type="entry name" value="Isoleucyl-tRNA Synthetase, Domain 1"/>
    <property type="match status" value="1"/>
</dbReference>
<dbReference type="GO" id="GO:0005829">
    <property type="term" value="C:cytosol"/>
    <property type="evidence" value="ECO:0007669"/>
    <property type="project" value="TreeGrafter"/>
</dbReference>
<dbReference type="SUPFAM" id="SSF47323">
    <property type="entry name" value="Anticodon-binding domain of a subclass of class I aminoacyl-tRNA synthetases"/>
    <property type="match status" value="1"/>
</dbReference>
<comment type="caution">
    <text evidence="9">Lacks conserved residue(s) required for the propagation of feature annotation.</text>
</comment>
<evidence type="ECO:0000256" key="6">
    <source>
        <dbReference type="ARBA" id="ARBA00022917"/>
    </source>
</evidence>
<dbReference type="InterPro" id="IPR025709">
    <property type="entry name" value="Leu_tRNA-synth_edit"/>
</dbReference>
<name>A0A1F7XW33_9BACT</name>
<proteinExistence type="inferred from homology"/>
<evidence type="ECO:0000256" key="3">
    <source>
        <dbReference type="ARBA" id="ARBA00022598"/>
    </source>
</evidence>
<feature type="domain" description="Aminoacyl-tRNA synthetase class Ia" evidence="11">
    <location>
        <begin position="18"/>
        <end position="244"/>
    </location>
</feature>
<dbReference type="InterPro" id="IPR009080">
    <property type="entry name" value="tRNAsynth_Ia_anticodon-bd"/>
</dbReference>
<dbReference type="InterPro" id="IPR013155">
    <property type="entry name" value="M/V/L/I-tRNA-synth_anticd-bd"/>
</dbReference>
<dbReference type="PANTHER" id="PTHR43740:SF2">
    <property type="entry name" value="LEUCINE--TRNA LIGASE, MITOCHONDRIAL"/>
    <property type="match status" value="1"/>
</dbReference>
<protein>
    <recommendedName>
        <fullName evidence="9">Leucine--tRNA ligase</fullName>
        <ecNumber evidence="9">6.1.1.4</ecNumber>
    </recommendedName>
    <alternativeName>
        <fullName evidence="9">Leucyl-tRNA synthetase</fullName>
        <shortName evidence="9">LeuRS</shortName>
    </alternativeName>
</protein>
<dbReference type="EMBL" id="MGGB01000019">
    <property type="protein sequence ID" value="OGM19244.1"/>
    <property type="molecule type" value="Genomic_DNA"/>
</dbReference>
<dbReference type="InterPro" id="IPR001412">
    <property type="entry name" value="aa-tRNA-synth_I_CS"/>
</dbReference>
<evidence type="ECO:0000313" key="15">
    <source>
        <dbReference type="Proteomes" id="UP000178446"/>
    </source>
</evidence>
<feature type="domain" description="Methionyl/Valyl/Leucyl/Isoleucyl-tRNA synthetase anticodon-binding" evidence="12">
    <location>
        <begin position="716"/>
        <end position="886"/>
    </location>
</feature>
<dbReference type="EC" id="6.1.1.4" evidence="9"/>